<dbReference type="Pfam" id="PF01610">
    <property type="entry name" value="DDE_Tnp_ISL3"/>
    <property type="match status" value="1"/>
</dbReference>
<dbReference type="PANTHER" id="PTHR33498">
    <property type="entry name" value="TRANSPOSASE FOR INSERTION SEQUENCE ELEMENT IS1557"/>
    <property type="match status" value="1"/>
</dbReference>
<evidence type="ECO:0000313" key="3">
    <source>
        <dbReference type="Proteomes" id="UP000295500"/>
    </source>
</evidence>
<dbReference type="PANTHER" id="PTHR33498:SF1">
    <property type="entry name" value="TRANSPOSASE FOR INSERTION SEQUENCE ELEMENT IS1557"/>
    <property type="match status" value="1"/>
</dbReference>
<dbReference type="InterPro" id="IPR047951">
    <property type="entry name" value="Transpos_ISL3"/>
</dbReference>
<organism evidence="2 3">
    <name type="scientific">Aminicella lysinilytica</name>
    <dbReference type="NCBI Taxonomy" id="433323"/>
    <lineage>
        <taxon>Bacteria</taxon>
        <taxon>Bacillati</taxon>
        <taxon>Bacillota</taxon>
        <taxon>Clostridia</taxon>
        <taxon>Peptostreptococcales</taxon>
        <taxon>Anaerovoracaceae</taxon>
        <taxon>Aminicella</taxon>
    </lineage>
</organism>
<feature type="non-terminal residue" evidence="2">
    <location>
        <position position="1"/>
    </location>
</feature>
<dbReference type="Proteomes" id="UP000295500">
    <property type="component" value="Unassembled WGS sequence"/>
</dbReference>
<comment type="caution">
    <text evidence="2">The sequence shown here is derived from an EMBL/GenBank/DDBJ whole genome shotgun (WGS) entry which is preliminary data.</text>
</comment>
<reference evidence="2 3" key="1">
    <citation type="submission" date="2019-03" db="EMBL/GenBank/DDBJ databases">
        <title>Genomic Encyclopedia of Type Strains, Phase IV (KMG-IV): sequencing the most valuable type-strain genomes for metagenomic binning, comparative biology and taxonomic classification.</title>
        <authorList>
            <person name="Goeker M."/>
        </authorList>
    </citation>
    <scope>NUCLEOTIDE SEQUENCE [LARGE SCALE GENOMIC DNA]</scope>
    <source>
        <strain evidence="2 3">DSM 28287</strain>
    </source>
</reference>
<dbReference type="EMBL" id="SNXO01000090">
    <property type="protein sequence ID" value="TDP43563.1"/>
    <property type="molecule type" value="Genomic_DNA"/>
</dbReference>
<name>A0A4R6PWF9_9FIRM</name>
<evidence type="ECO:0000313" key="2">
    <source>
        <dbReference type="EMBL" id="TDP43563.1"/>
    </source>
</evidence>
<dbReference type="RefSeq" id="WP_166635455.1">
    <property type="nucleotide sequence ID" value="NZ_SNXO01000090.1"/>
</dbReference>
<sequence>KLQKLQLKFLILVLSQIQVGLNRYMWFTTYESCNISPSSVARIIDHVNYDLNSLPEILSIDEFKGNAGRKFQCILTNPKKHEVLDILPERTIESLSAYFATFNNRNNVKYIVMDMSSLFRSMAKSCFPNAEIIADKYHVYRQVQWAFEDIRKQVQKEFGTKRRKYFKRSRTLLLKGREKLTEDELQQVSLMLQLSKPLAQSYYLMHEFREFMKSKDLITARKKLGDWFMHVGATDLTRFHKCVETFSSWQEEILNAFNTGLTNGYTEGCNNKIKVLKRNAYGVRNFPRFRKRIMHVMSA</sequence>
<gene>
    <name evidence="2" type="ORF">EV211_1901</name>
</gene>
<feature type="domain" description="Transposase IS204/IS1001/IS1096/IS1165 DDE" evidence="1">
    <location>
        <begin position="58"/>
        <end position="293"/>
    </location>
</feature>
<accession>A0A4R6PWF9</accession>
<keyword evidence="3" id="KW-1185">Reference proteome</keyword>
<protein>
    <submittedName>
        <fullName evidence="2">Transposase</fullName>
    </submittedName>
</protein>
<dbReference type="NCBIfam" id="NF033550">
    <property type="entry name" value="transpos_ISL3"/>
    <property type="match status" value="1"/>
</dbReference>
<dbReference type="AlphaFoldDB" id="A0A4R6PWF9"/>
<proteinExistence type="predicted"/>
<evidence type="ECO:0000259" key="1">
    <source>
        <dbReference type="Pfam" id="PF01610"/>
    </source>
</evidence>
<dbReference type="InterPro" id="IPR002560">
    <property type="entry name" value="Transposase_DDE"/>
</dbReference>